<organism evidence="2 3">
    <name type="scientific">Listeria fleischmannii FSL S10-1203</name>
    <dbReference type="NCBI Taxonomy" id="1265822"/>
    <lineage>
        <taxon>Bacteria</taxon>
        <taxon>Bacillati</taxon>
        <taxon>Bacillota</taxon>
        <taxon>Bacilli</taxon>
        <taxon>Bacillales</taxon>
        <taxon>Listeriaceae</taxon>
        <taxon>Listeria</taxon>
    </lineage>
</organism>
<reference evidence="2 3" key="1">
    <citation type="submission" date="2012-12" db="EMBL/GenBank/DDBJ databases">
        <title>Novel taxa of Listeriaceae from agricultural environments in the United States.</title>
        <authorList>
            <person name="den Bakker H.C."/>
            <person name="Allred A."/>
            <person name="Warchocki S."/>
            <person name="Wright E.M."/>
            <person name="Burrell A."/>
            <person name="Nightingale K.K."/>
            <person name="Kephart D."/>
            <person name="Wiedmann M."/>
        </authorList>
    </citation>
    <scope>NUCLEOTIDE SEQUENCE [LARGE SCALE GENOMIC DNA]</scope>
    <source>
        <strain evidence="2 3">FSL S10-1203</strain>
    </source>
</reference>
<comment type="caution">
    <text evidence="2">The sequence shown here is derived from an EMBL/GenBank/DDBJ whole genome shotgun (WGS) entry which is preliminary data.</text>
</comment>
<protein>
    <recommendedName>
        <fullName evidence="1">Globin domain-containing protein</fullName>
    </recommendedName>
</protein>
<dbReference type="Proteomes" id="UP000019241">
    <property type="component" value="Unassembled WGS sequence"/>
</dbReference>
<accession>W7DFB5</accession>
<dbReference type="EMBL" id="AODM01000026">
    <property type="protein sequence ID" value="EUJ58418.1"/>
    <property type="molecule type" value="Genomic_DNA"/>
</dbReference>
<name>W7DFB5_9LIST</name>
<dbReference type="AlphaFoldDB" id="W7DFB5"/>
<dbReference type="InterPro" id="IPR009050">
    <property type="entry name" value="Globin-like_sf"/>
</dbReference>
<evidence type="ECO:0000259" key="1">
    <source>
        <dbReference type="PROSITE" id="PS01033"/>
    </source>
</evidence>
<feature type="non-terminal residue" evidence="2">
    <location>
        <position position="42"/>
    </location>
</feature>
<evidence type="ECO:0000313" key="2">
    <source>
        <dbReference type="EMBL" id="EUJ58418.1"/>
    </source>
</evidence>
<dbReference type="Gene3D" id="1.10.490.10">
    <property type="entry name" value="Globins"/>
    <property type="match status" value="1"/>
</dbReference>
<feature type="domain" description="Globin" evidence="1">
    <location>
        <begin position="1"/>
        <end position="42"/>
    </location>
</feature>
<gene>
    <name evidence="2" type="ORF">MCOL2_08096</name>
</gene>
<proteinExistence type="predicted"/>
<dbReference type="SUPFAM" id="SSF46458">
    <property type="entry name" value="Globin-like"/>
    <property type="match status" value="1"/>
</dbReference>
<dbReference type="InterPro" id="IPR012292">
    <property type="entry name" value="Globin/Proto"/>
</dbReference>
<dbReference type="GO" id="GO:0020037">
    <property type="term" value="F:heme binding"/>
    <property type="evidence" value="ECO:0007669"/>
    <property type="project" value="InterPro"/>
</dbReference>
<evidence type="ECO:0000313" key="3">
    <source>
        <dbReference type="Proteomes" id="UP000019241"/>
    </source>
</evidence>
<dbReference type="InterPro" id="IPR000971">
    <property type="entry name" value="Globin"/>
</dbReference>
<sequence>MDEKTKQTVKETIPFLEAKGTEITSLFYKNMLAAHPELLNIF</sequence>
<dbReference type="PROSITE" id="PS01033">
    <property type="entry name" value="GLOBIN"/>
    <property type="match status" value="1"/>
</dbReference>
<dbReference type="GO" id="GO:0019825">
    <property type="term" value="F:oxygen binding"/>
    <property type="evidence" value="ECO:0007669"/>
    <property type="project" value="InterPro"/>
</dbReference>